<dbReference type="OrthoDB" id="10535842at2759"/>
<evidence type="ECO:0000313" key="3">
    <source>
        <dbReference type="Proteomes" id="UP001152320"/>
    </source>
</evidence>
<accession>A0A9Q0YRH2</accession>
<protein>
    <submittedName>
        <fullName evidence="2">Uncharacterized protein</fullName>
    </submittedName>
</protein>
<reference evidence="2" key="1">
    <citation type="submission" date="2021-10" db="EMBL/GenBank/DDBJ databases">
        <title>Tropical sea cucumber genome reveals ecological adaptation and Cuvierian tubules defense mechanism.</title>
        <authorList>
            <person name="Chen T."/>
        </authorList>
    </citation>
    <scope>NUCLEOTIDE SEQUENCE</scope>
    <source>
        <strain evidence="2">Nanhai2018</strain>
        <tissue evidence="2">Muscle</tissue>
    </source>
</reference>
<feature type="signal peptide" evidence="1">
    <location>
        <begin position="1"/>
        <end position="24"/>
    </location>
</feature>
<name>A0A9Q0YRH2_HOLLE</name>
<gene>
    <name evidence="2" type="ORF">HOLleu_34112</name>
</gene>
<dbReference type="AlphaFoldDB" id="A0A9Q0YRH2"/>
<feature type="chain" id="PRO_5040333784" evidence="1">
    <location>
        <begin position="25"/>
        <end position="227"/>
    </location>
</feature>
<keyword evidence="1" id="KW-0732">Signal</keyword>
<sequence length="227" mass="26029">MAHSTVQTALAFILFAVICHVTIANPIPTSNMQETYNKYASLVCEANALSKWEYKLFLDFKSNRFPNTHEVKIVDVPNLLLTDDMGIFDRIQASDIDLLSDHRDYLLHYKYIIGYVLADETNTTSATNFISDMSSIRLRISLTIAQLEDVMIYLGHLSRTQGDIAEASRPYFNPEWEQNVIDRYERDLYVLEQIEMHLTKAVEDFTSMRNGYIDENTTPVACAQVLP</sequence>
<dbReference type="Proteomes" id="UP001152320">
    <property type="component" value="Chromosome 17"/>
</dbReference>
<proteinExistence type="predicted"/>
<comment type="caution">
    <text evidence="2">The sequence shown here is derived from an EMBL/GenBank/DDBJ whole genome shotgun (WGS) entry which is preliminary data.</text>
</comment>
<evidence type="ECO:0000313" key="2">
    <source>
        <dbReference type="EMBL" id="KAJ8026306.1"/>
    </source>
</evidence>
<organism evidence="2 3">
    <name type="scientific">Holothuria leucospilota</name>
    <name type="common">Black long sea cucumber</name>
    <name type="synonym">Mertensiothuria leucospilota</name>
    <dbReference type="NCBI Taxonomy" id="206669"/>
    <lineage>
        <taxon>Eukaryota</taxon>
        <taxon>Metazoa</taxon>
        <taxon>Echinodermata</taxon>
        <taxon>Eleutherozoa</taxon>
        <taxon>Echinozoa</taxon>
        <taxon>Holothuroidea</taxon>
        <taxon>Aspidochirotacea</taxon>
        <taxon>Aspidochirotida</taxon>
        <taxon>Holothuriidae</taxon>
        <taxon>Holothuria</taxon>
    </lineage>
</organism>
<keyword evidence="3" id="KW-1185">Reference proteome</keyword>
<dbReference type="EMBL" id="JAIZAY010000017">
    <property type="protein sequence ID" value="KAJ8026306.1"/>
    <property type="molecule type" value="Genomic_DNA"/>
</dbReference>
<evidence type="ECO:0000256" key="1">
    <source>
        <dbReference type="SAM" id="SignalP"/>
    </source>
</evidence>